<proteinExistence type="predicted"/>
<reference evidence="2 3" key="1">
    <citation type="submission" date="2013-11" db="EMBL/GenBank/DDBJ databases">
        <title>Single cell genomics of uncultured Tannerella BU063 (oral taxon 286).</title>
        <authorList>
            <person name="Beall C.J."/>
            <person name="Campbell A.G."/>
            <person name="Griffen A.L."/>
            <person name="Podar M."/>
            <person name="Leys E.J."/>
        </authorList>
    </citation>
    <scope>NUCLEOTIDE SEQUENCE [LARGE SCALE GENOMIC DNA]</scope>
    <source>
        <strain evidence="2">Cell 5</strain>
    </source>
</reference>
<protein>
    <submittedName>
        <fullName evidence="2">Uncharacterized protein</fullName>
    </submittedName>
</protein>
<dbReference type="Proteomes" id="UP000018872">
    <property type="component" value="Unassembled WGS sequence"/>
</dbReference>
<evidence type="ECO:0000256" key="1">
    <source>
        <dbReference type="SAM" id="MobiDB-lite"/>
    </source>
</evidence>
<name>W2CAG9_9BACT</name>
<feature type="compositionally biased region" description="Basic and acidic residues" evidence="1">
    <location>
        <begin position="245"/>
        <end position="289"/>
    </location>
</feature>
<dbReference type="EMBL" id="AYYC01000736">
    <property type="protein sequence ID" value="ETK03472.1"/>
    <property type="molecule type" value="Genomic_DNA"/>
</dbReference>
<comment type="caution">
    <text evidence="2">The sequence shown here is derived from an EMBL/GenBank/DDBJ whole genome shotgun (WGS) entry which is preliminary data.</text>
</comment>
<organism evidence="2 3">
    <name type="scientific">Tannerella sp. oral taxon BU063 isolate Cell 5</name>
    <dbReference type="NCBI Taxonomy" id="1410950"/>
    <lineage>
        <taxon>Bacteria</taxon>
        <taxon>Pseudomonadati</taxon>
        <taxon>Bacteroidota</taxon>
        <taxon>Bacteroidia</taxon>
        <taxon>Bacteroidales</taxon>
        <taxon>Tannerellaceae</taxon>
        <taxon>Tannerella</taxon>
    </lineage>
</organism>
<evidence type="ECO:0000313" key="3">
    <source>
        <dbReference type="Proteomes" id="UP000018872"/>
    </source>
</evidence>
<dbReference type="PATRIC" id="fig|1410950.3.peg.2261"/>
<dbReference type="InterPro" id="IPR046228">
    <property type="entry name" value="DUF6261"/>
</dbReference>
<feature type="region of interest" description="Disordered" evidence="1">
    <location>
        <begin position="240"/>
        <end position="299"/>
    </location>
</feature>
<dbReference type="AlphaFoldDB" id="W2CAG9"/>
<sequence length="299" mass="34023">MEEFIDVNPIGMTKLDNGLHVGFHRDAYDLVNACEVAKIGITEARKQEWKENLDLEGDINQESTADYITKEIDKKDEARDKLISFLFAMIRDYRLSPENDEAIAAEKLVLLIKPYSKLQRESLRRETDHIDGLITDLKKPENAALITTLRLTPIVTKLEAANTAFRNLFMQNVKKDRRSNLPTAAEVRPKTDAAYDRIIFMIRAAYLSGAPPVDRAVIKTLIHDLNNLVDRTDTEYRQSLAQRKAAGDKKPKEPKQPKEPKDPKPAPDPKQPEQPKQPEKPKDPKKPDDGNPDIKLPEE</sequence>
<dbReference type="Pfam" id="PF19775">
    <property type="entry name" value="DUF6261"/>
    <property type="match status" value="1"/>
</dbReference>
<gene>
    <name evidence="2" type="ORF">T229_14395</name>
</gene>
<evidence type="ECO:0000313" key="2">
    <source>
        <dbReference type="EMBL" id="ETK03472.1"/>
    </source>
</evidence>
<accession>W2CAG9</accession>